<dbReference type="OrthoDB" id="8906462at2"/>
<dbReference type="InterPro" id="IPR021268">
    <property type="entry name" value="DUF2845"/>
</dbReference>
<keyword evidence="2" id="KW-1185">Reference proteome</keyword>
<dbReference type="EMBL" id="CP029210">
    <property type="protein sequence ID" value="AWI52861.1"/>
    <property type="molecule type" value="Genomic_DNA"/>
</dbReference>
<reference evidence="1 2" key="1">
    <citation type="submission" date="2018-05" db="EMBL/GenBank/DDBJ databases">
        <title>complete genome sequence of Aquabacterium olei NBRC 110486.</title>
        <authorList>
            <person name="Tang B."/>
            <person name="Chang J."/>
            <person name="Zhang L."/>
            <person name="Yang H."/>
        </authorList>
    </citation>
    <scope>NUCLEOTIDE SEQUENCE [LARGE SCALE GENOMIC DNA]</scope>
    <source>
        <strain evidence="1 2">NBRC 110486</strain>
    </source>
</reference>
<evidence type="ECO:0000313" key="1">
    <source>
        <dbReference type="EMBL" id="AWI52861.1"/>
    </source>
</evidence>
<dbReference type="KEGG" id="aon:DEH84_05060"/>
<sequence length="114" mass="12184">MLGGWWKVAALWSLGAMLQPVGAESLRCTGGSVTEGDLRITLMDRCGAPRLSDAYCAPVAGPGFQPVPPWLGSFVAPCVVTEEWLYDRGPGNLPVTVRLRAGQVQSIHYGQASR</sequence>
<proteinExistence type="predicted"/>
<evidence type="ECO:0008006" key="3">
    <source>
        <dbReference type="Google" id="ProtNLM"/>
    </source>
</evidence>
<dbReference type="Pfam" id="PF11006">
    <property type="entry name" value="DUF2845"/>
    <property type="match status" value="1"/>
</dbReference>
<accession>A0A2U8FP79</accession>
<dbReference type="RefSeq" id="WP_109035344.1">
    <property type="nucleotide sequence ID" value="NZ_CP029210.1"/>
</dbReference>
<gene>
    <name evidence="1" type="ORF">DEH84_05060</name>
</gene>
<dbReference type="AlphaFoldDB" id="A0A2U8FP79"/>
<protein>
    <recommendedName>
        <fullName evidence="3">DUF2845 domain-containing protein</fullName>
    </recommendedName>
</protein>
<organism evidence="1 2">
    <name type="scientific">Aquabacterium olei</name>
    <dbReference type="NCBI Taxonomy" id="1296669"/>
    <lineage>
        <taxon>Bacteria</taxon>
        <taxon>Pseudomonadati</taxon>
        <taxon>Pseudomonadota</taxon>
        <taxon>Betaproteobacteria</taxon>
        <taxon>Burkholderiales</taxon>
        <taxon>Aquabacterium</taxon>
    </lineage>
</organism>
<name>A0A2U8FP79_9BURK</name>
<evidence type="ECO:0000313" key="2">
    <source>
        <dbReference type="Proteomes" id="UP000244892"/>
    </source>
</evidence>
<dbReference type="Proteomes" id="UP000244892">
    <property type="component" value="Chromosome"/>
</dbReference>